<keyword evidence="3" id="KW-1185">Reference proteome</keyword>
<keyword evidence="1" id="KW-0812">Transmembrane</keyword>
<dbReference type="PANTHER" id="PTHR43229:SF6">
    <property type="entry name" value="ABC-TYPE MULTIDRUG TRANSPORT SYSTEM, PERMEASE COMPONENT"/>
    <property type="match status" value="1"/>
</dbReference>
<keyword evidence="1" id="KW-1133">Transmembrane helix</keyword>
<organism evidence="2 3">
    <name type="scientific">Terracoccus luteus</name>
    <dbReference type="NCBI Taxonomy" id="53356"/>
    <lineage>
        <taxon>Bacteria</taxon>
        <taxon>Bacillati</taxon>
        <taxon>Actinomycetota</taxon>
        <taxon>Actinomycetes</taxon>
        <taxon>Micrococcales</taxon>
        <taxon>Intrasporangiaceae</taxon>
        <taxon>Terracoccus</taxon>
    </lineage>
</organism>
<evidence type="ECO:0000256" key="1">
    <source>
        <dbReference type="SAM" id="Phobius"/>
    </source>
</evidence>
<name>A0A495XYW2_9MICO</name>
<reference evidence="2 3" key="1">
    <citation type="submission" date="2018-10" db="EMBL/GenBank/DDBJ databases">
        <title>Sequencing the genomes of 1000 actinobacteria strains.</title>
        <authorList>
            <person name="Klenk H.-P."/>
        </authorList>
    </citation>
    <scope>NUCLEOTIDE SEQUENCE [LARGE SCALE GENOMIC DNA]</scope>
    <source>
        <strain evidence="2 3">DSM 44267</strain>
    </source>
</reference>
<dbReference type="OrthoDB" id="63188at2"/>
<dbReference type="InterPro" id="IPR000412">
    <property type="entry name" value="ABC_2_transport"/>
</dbReference>
<feature type="transmembrane region" description="Helical" evidence="1">
    <location>
        <begin position="219"/>
        <end position="240"/>
    </location>
</feature>
<dbReference type="GO" id="GO:0140359">
    <property type="term" value="F:ABC-type transporter activity"/>
    <property type="evidence" value="ECO:0007669"/>
    <property type="project" value="InterPro"/>
</dbReference>
<feature type="transmembrane region" description="Helical" evidence="1">
    <location>
        <begin position="130"/>
        <end position="151"/>
    </location>
</feature>
<evidence type="ECO:0000313" key="3">
    <source>
        <dbReference type="Proteomes" id="UP000278440"/>
    </source>
</evidence>
<feature type="transmembrane region" description="Helical" evidence="1">
    <location>
        <begin position="97"/>
        <end position="118"/>
    </location>
</feature>
<dbReference type="InterPro" id="IPR051784">
    <property type="entry name" value="Nod_factor_ABC_transporter"/>
</dbReference>
<evidence type="ECO:0000313" key="2">
    <source>
        <dbReference type="EMBL" id="RKT79790.1"/>
    </source>
</evidence>
<dbReference type="PIRSF" id="PIRSF006648">
    <property type="entry name" value="DrrB"/>
    <property type="match status" value="1"/>
</dbReference>
<feature type="transmembrane region" description="Helical" evidence="1">
    <location>
        <begin position="163"/>
        <end position="190"/>
    </location>
</feature>
<dbReference type="GO" id="GO:0043190">
    <property type="term" value="C:ATP-binding cassette (ABC) transporter complex"/>
    <property type="evidence" value="ECO:0007669"/>
    <property type="project" value="InterPro"/>
</dbReference>
<dbReference type="RefSeq" id="WP_121034623.1">
    <property type="nucleotide sequence ID" value="NZ_RBXT01000001.1"/>
</dbReference>
<feature type="transmembrane region" description="Helical" evidence="1">
    <location>
        <begin position="50"/>
        <end position="76"/>
    </location>
</feature>
<dbReference type="AlphaFoldDB" id="A0A495XYW2"/>
<dbReference type="EMBL" id="RBXT01000001">
    <property type="protein sequence ID" value="RKT79790.1"/>
    <property type="molecule type" value="Genomic_DNA"/>
</dbReference>
<comment type="caution">
    <text evidence="2">The sequence shown here is derived from an EMBL/GenBank/DDBJ whole genome shotgun (WGS) entry which is preliminary data.</text>
</comment>
<gene>
    <name evidence="2" type="ORF">DFJ68_3268</name>
</gene>
<dbReference type="PANTHER" id="PTHR43229">
    <property type="entry name" value="NODULATION PROTEIN J"/>
    <property type="match status" value="1"/>
</dbReference>
<proteinExistence type="predicted"/>
<dbReference type="Proteomes" id="UP000278440">
    <property type="component" value="Unassembled WGS sequence"/>
</dbReference>
<keyword evidence="1" id="KW-0472">Membrane</keyword>
<accession>A0A495XYW2</accession>
<sequence>MNPTYTLLEMRRVTRNYTGMFFTAVLPAFLYLVFGSTVQAKDETVGNGNVAMYVMISMAAYGAVLATTSVGGNAALERQQGWGRQLGLTPLRDSGYIGMKAIIGMTVAAIPIVLIYLLGGLTGARGDAGAWVLSALICLAGSSIFSLYGLLMGSAFRSEAALGAATGSVIIFAFLGNVFVPLSGVMLTIAKFTPLYGYVGLARYPVTEGNLADGSFDPLWVPLTNALVWLAVFAVGAVYFTRKGRERQ</sequence>
<protein>
    <submittedName>
        <fullName evidence="2">ABC-2 type transport system permease protein</fullName>
    </submittedName>
</protein>